<feature type="domain" description="Enoyl reductase (ER)" evidence="2">
    <location>
        <begin position="10"/>
        <end position="306"/>
    </location>
</feature>
<dbReference type="Gene3D" id="3.40.50.720">
    <property type="entry name" value="NAD(P)-binding Rossmann-like Domain"/>
    <property type="match status" value="1"/>
</dbReference>
<sequence>MKAVRIHTYGGSEVLSYEDAPRPEIADDDVLIQVYAAAVNPVDWKIREGYLQGFLHHQLPLILGWDVSGVVEAVGAKVTTFNPGDHVYSRPNIERDGTYAEYVAVKASEVAFKPTSIDHVHAAAVPLAAITAWHALFETAQLTAGQRVLIHAAAGGVGTYAVQLARWKGAEVIGTGSARNRDFLMQLGATEVVDYQTTAFETVVDPVDVVFDTMGGEVQARSWQVVKPGGMLVSVVTPPPEETAAAHNCRSAFVFIQPRGDWLTAIAQLIDAGQVTPIVEVVLPLSQVAEAHHLSQNGHTRGKIVLQVKA</sequence>
<comment type="caution">
    <text evidence="3">The sequence shown here is derived from an EMBL/GenBank/DDBJ whole genome shotgun (WGS) entry which is preliminary data.</text>
</comment>
<reference evidence="3 4" key="1">
    <citation type="journal article" date="2014" name="Mol. Ecol.">
        <title>Evolution of Synechococcus.</title>
        <authorList>
            <person name="Dvorak P."/>
            <person name="Casamatta D."/>
            <person name="Hasler P."/>
            <person name="Poulickova A."/>
            <person name="Ondrej V."/>
            <person name="Sanges R."/>
        </authorList>
    </citation>
    <scope>NUCLEOTIDE SEQUENCE [LARGE SCALE GENOMIC DNA]</scope>
    <source>
        <strain evidence="3 4">CAUP A 1101</strain>
    </source>
</reference>
<dbReference type="Pfam" id="PF13602">
    <property type="entry name" value="ADH_zinc_N_2"/>
    <property type="match status" value="1"/>
</dbReference>
<dbReference type="STRING" id="1497020.DO97_06195"/>
<dbReference type="GO" id="GO:0008270">
    <property type="term" value="F:zinc ion binding"/>
    <property type="evidence" value="ECO:0007669"/>
    <property type="project" value="InterPro"/>
</dbReference>
<dbReference type="InterPro" id="IPR050700">
    <property type="entry name" value="YIM1/Zinc_Alcohol_DH_Fams"/>
</dbReference>
<dbReference type="SUPFAM" id="SSF50129">
    <property type="entry name" value="GroES-like"/>
    <property type="match status" value="1"/>
</dbReference>
<dbReference type="Gene3D" id="3.90.180.10">
    <property type="entry name" value="Medium-chain alcohol dehydrogenases, catalytic domain"/>
    <property type="match status" value="1"/>
</dbReference>
<dbReference type="InterPro" id="IPR020843">
    <property type="entry name" value="ER"/>
</dbReference>
<dbReference type="Proteomes" id="UP000030170">
    <property type="component" value="Unassembled WGS sequence"/>
</dbReference>
<dbReference type="SUPFAM" id="SSF51735">
    <property type="entry name" value="NAD(P)-binding Rossmann-fold domains"/>
    <property type="match status" value="1"/>
</dbReference>
<dbReference type="PROSITE" id="PS01162">
    <property type="entry name" value="QOR_ZETA_CRYSTAL"/>
    <property type="match status" value="1"/>
</dbReference>
<accession>A0A098TT24</accession>
<gene>
    <name evidence="3" type="ORF">DO97_06195</name>
</gene>
<dbReference type="CDD" id="cd05289">
    <property type="entry name" value="MDR_like_2"/>
    <property type="match status" value="1"/>
</dbReference>
<evidence type="ECO:0000313" key="3">
    <source>
        <dbReference type="EMBL" id="KGF73928.1"/>
    </source>
</evidence>
<dbReference type="InterPro" id="IPR036291">
    <property type="entry name" value="NAD(P)-bd_dom_sf"/>
</dbReference>
<dbReference type="RefSeq" id="WP_036530563.1">
    <property type="nucleotide sequence ID" value="NZ_JJML01000002.1"/>
</dbReference>
<dbReference type="GO" id="GO:0016491">
    <property type="term" value="F:oxidoreductase activity"/>
    <property type="evidence" value="ECO:0007669"/>
    <property type="project" value="UniProtKB-KW"/>
</dbReference>
<dbReference type="AlphaFoldDB" id="A0A098TT24"/>
<dbReference type="InterPro" id="IPR013154">
    <property type="entry name" value="ADH-like_N"/>
</dbReference>
<dbReference type="PANTHER" id="PTHR11695">
    <property type="entry name" value="ALCOHOL DEHYDROGENASE RELATED"/>
    <property type="match status" value="1"/>
</dbReference>
<dbReference type="Pfam" id="PF08240">
    <property type="entry name" value="ADH_N"/>
    <property type="match status" value="1"/>
</dbReference>
<dbReference type="EMBL" id="JJML01000002">
    <property type="protein sequence ID" value="KGF73928.1"/>
    <property type="molecule type" value="Genomic_DNA"/>
</dbReference>
<proteinExistence type="predicted"/>
<dbReference type="InterPro" id="IPR002364">
    <property type="entry name" value="Quin_OxRdtase/zeta-crystal_CS"/>
</dbReference>
<keyword evidence="1" id="KW-0560">Oxidoreductase</keyword>
<evidence type="ECO:0000256" key="1">
    <source>
        <dbReference type="ARBA" id="ARBA00023002"/>
    </source>
</evidence>
<name>A0A098TT24_9CYAN</name>
<dbReference type="PANTHER" id="PTHR11695:SF294">
    <property type="entry name" value="RETICULON-4-INTERACTING PROTEIN 1, MITOCHONDRIAL"/>
    <property type="match status" value="1"/>
</dbReference>
<evidence type="ECO:0000313" key="4">
    <source>
        <dbReference type="Proteomes" id="UP000030170"/>
    </source>
</evidence>
<organism evidence="3 4">
    <name type="scientific">Neosynechococcus sphagnicola sy1</name>
    <dbReference type="NCBI Taxonomy" id="1497020"/>
    <lineage>
        <taxon>Bacteria</taxon>
        <taxon>Bacillati</taxon>
        <taxon>Cyanobacteriota</taxon>
        <taxon>Cyanophyceae</taxon>
        <taxon>Neosynechococcales</taxon>
        <taxon>Neosynechococcaceae</taxon>
        <taxon>Neosynechococcus</taxon>
    </lineage>
</organism>
<dbReference type="InterPro" id="IPR011032">
    <property type="entry name" value="GroES-like_sf"/>
</dbReference>
<keyword evidence="4" id="KW-1185">Reference proteome</keyword>
<protein>
    <submittedName>
        <fullName evidence="3">NADPH:quinone reductase</fullName>
    </submittedName>
</protein>
<evidence type="ECO:0000259" key="2">
    <source>
        <dbReference type="SMART" id="SM00829"/>
    </source>
</evidence>
<dbReference type="OrthoDB" id="9792162at2"/>
<dbReference type="SMART" id="SM00829">
    <property type="entry name" value="PKS_ER"/>
    <property type="match status" value="1"/>
</dbReference>